<proteinExistence type="predicted"/>
<gene>
    <name evidence="1" type="ORF">LYSBPC_30460</name>
</gene>
<keyword evidence="2" id="KW-1185">Reference proteome</keyword>
<comment type="caution">
    <text evidence="1">The sequence shown here is derived from an EMBL/GenBank/DDBJ whole genome shotgun (WGS) entry which is preliminary data.</text>
</comment>
<protein>
    <recommendedName>
        <fullName evidence="3">Short-chain dehydrogenase</fullName>
    </recommendedName>
</protein>
<dbReference type="EMBL" id="BRZA01000004">
    <property type="protein sequence ID" value="GLC89919.1"/>
    <property type="molecule type" value="Genomic_DNA"/>
</dbReference>
<reference evidence="1" key="1">
    <citation type="submission" date="2022-08" db="EMBL/GenBank/DDBJ databases">
        <title>Draft genome sequence of Lysinibacillus sp. strain KH24.</title>
        <authorList>
            <person name="Kanbe H."/>
            <person name="Itoh H."/>
        </authorList>
    </citation>
    <scope>NUCLEOTIDE SEQUENCE</scope>
    <source>
        <strain evidence="1">KH24</strain>
    </source>
</reference>
<organism evidence="1 2">
    <name type="scientific">Lysinibacillus piscis</name>
    <dbReference type="NCBI Taxonomy" id="2518931"/>
    <lineage>
        <taxon>Bacteria</taxon>
        <taxon>Bacillati</taxon>
        <taxon>Bacillota</taxon>
        <taxon>Bacilli</taxon>
        <taxon>Bacillales</taxon>
        <taxon>Bacillaceae</taxon>
        <taxon>Lysinibacillus</taxon>
    </lineage>
</organism>
<evidence type="ECO:0000313" key="1">
    <source>
        <dbReference type="EMBL" id="GLC89919.1"/>
    </source>
</evidence>
<dbReference type="RefSeq" id="WP_264989822.1">
    <property type="nucleotide sequence ID" value="NZ_BRZA01000004.1"/>
</dbReference>
<accession>A0ABQ5NNK5</accession>
<sequence>MISIPYVHEFGILHDIDKQKNYITYEPEKYHCLAIHADLIDSLTTAFSTLNTYSHSLNRPALGLAYHGITIIPPESLTTFYNMIAESNDKHLLQDLMQLILQAIQEQQYMIHFGI</sequence>
<dbReference type="Proteomes" id="UP001065593">
    <property type="component" value="Unassembled WGS sequence"/>
</dbReference>
<evidence type="ECO:0000313" key="2">
    <source>
        <dbReference type="Proteomes" id="UP001065593"/>
    </source>
</evidence>
<name>A0ABQ5NNK5_9BACI</name>
<evidence type="ECO:0008006" key="3">
    <source>
        <dbReference type="Google" id="ProtNLM"/>
    </source>
</evidence>